<dbReference type="Proteomes" id="UP001501578">
    <property type="component" value="Unassembled WGS sequence"/>
</dbReference>
<sequence>MPSGTLPLRLTACRHLLPPPGRWTASDDDRATVTRHYEEMLALYGVPVPFANLAAETRTPYGDLAAAALDPERDAADLLMVACSTPDYDARRSPTSELAGLLGDRPLPYLVCDEGTVAAFTALRLAGLHDVDRTLLLVMEQGGITPAAPVPEAAAVERDSVVVLALARSQGTAGMRTCRLTGIAPERLGDAFAVAVKEVVPGGEPYTVVLGAGLSGLEHIGAAGVVRARPGLGGTGVWAALAEHAPALRGPAGQVVLAEYEARHGFLALAALPAGELPA</sequence>
<proteinExistence type="predicted"/>
<comment type="caution">
    <text evidence="1">The sequence shown here is derived from an EMBL/GenBank/DDBJ whole genome shotgun (WGS) entry which is preliminary data.</text>
</comment>
<name>A0ABP4AIM3_9ACTN</name>
<dbReference type="RefSeq" id="WP_343952018.1">
    <property type="nucleotide sequence ID" value="NZ_BAAAHQ010000023.1"/>
</dbReference>
<reference evidence="2" key="1">
    <citation type="journal article" date="2019" name="Int. J. Syst. Evol. Microbiol.">
        <title>The Global Catalogue of Microorganisms (GCM) 10K type strain sequencing project: providing services to taxonomists for standard genome sequencing and annotation.</title>
        <authorList>
            <consortium name="The Broad Institute Genomics Platform"/>
            <consortium name="The Broad Institute Genome Sequencing Center for Infectious Disease"/>
            <person name="Wu L."/>
            <person name="Ma J."/>
        </authorList>
    </citation>
    <scope>NUCLEOTIDE SEQUENCE [LARGE SCALE GENOMIC DNA]</scope>
    <source>
        <strain evidence="2">JCM 11136</strain>
    </source>
</reference>
<evidence type="ECO:0000313" key="1">
    <source>
        <dbReference type="EMBL" id="GAA0936964.1"/>
    </source>
</evidence>
<protein>
    <submittedName>
        <fullName evidence="1">Uncharacterized protein</fullName>
    </submittedName>
</protein>
<accession>A0ABP4AIM3</accession>
<evidence type="ECO:0000313" key="2">
    <source>
        <dbReference type="Proteomes" id="UP001501578"/>
    </source>
</evidence>
<organism evidence="1 2">
    <name type="scientific">Nonomuraea longicatena</name>
    <dbReference type="NCBI Taxonomy" id="83682"/>
    <lineage>
        <taxon>Bacteria</taxon>
        <taxon>Bacillati</taxon>
        <taxon>Actinomycetota</taxon>
        <taxon>Actinomycetes</taxon>
        <taxon>Streptosporangiales</taxon>
        <taxon>Streptosporangiaceae</taxon>
        <taxon>Nonomuraea</taxon>
    </lineage>
</organism>
<dbReference type="EMBL" id="BAAAHQ010000023">
    <property type="protein sequence ID" value="GAA0936964.1"/>
    <property type="molecule type" value="Genomic_DNA"/>
</dbReference>
<keyword evidence="2" id="KW-1185">Reference proteome</keyword>
<gene>
    <name evidence="1" type="ORF">GCM10009560_46010</name>
</gene>